<keyword evidence="7 12" id="KW-0418">Kinase</keyword>
<dbReference type="InterPro" id="IPR003594">
    <property type="entry name" value="HATPase_dom"/>
</dbReference>
<comment type="subcellular location">
    <subcellularLocation>
        <location evidence="2">Membrane</location>
    </subcellularLocation>
</comment>
<dbReference type="InterPro" id="IPR050428">
    <property type="entry name" value="TCS_sensor_his_kinase"/>
</dbReference>
<dbReference type="PANTHER" id="PTHR45436:SF5">
    <property type="entry name" value="SENSOR HISTIDINE KINASE TRCS"/>
    <property type="match status" value="1"/>
</dbReference>
<evidence type="ECO:0000259" key="11">
    <source>
        <dbReference type="PROSITE" id="PS50109"/>
    </source>
</evidence>
<evidence type="ECO:0000256" key="6">
    <source>
        <dbReference type="ARBA" id="ARBA00022692"/>
    </source>
</evidence>
<dbReference type="PROSITE" id="PS50109">
    <property type="entry name" value="HIS_KIN"/>
    <property type="match status" value="1"/>
</dbReference>
<feature type="transmembrane region" description="Helical" evidence="10">
    <location>
        <begin position="164"/>
        <end position="185"/>
    </location>
</feature>
<dbReference type="SUPFAM" id="SSF55874">
    <property type="entry name" value="ATPase domain of HSP90 chaperone/DNA topoisomerase II/histidine kinase"/>
    <property type="match status" value="1"/>
</dbReference>
<keyword evidence="9 10" id="KW-0472">Membrane</keyword>
<dbReference type="PRINTS" id="PR00344">
    <property type="entry name" value="BCTRLSENSOR"/>
</dbReference>
<accession>A0A926J7B9</accession>
<evidence type="ECO:0000256" key="5">
    <source>
        <dbReference type="ARBA" id="ARBA00022679"/>
    </source>
</evidence>
<dbReference type="EMBL" id="JACOQL010000005">
    <property type="protein sequence ID" value="MBC9248167.1"/>
    <property type="molecule type" value="Genomic_DNA"/>
</dbReference>
<evidence type="ECO:0000256" key="4">
    <source>
        <dbReference type="ARBA" id="ARBA00022553"/>
    </source>
</evidence>
<evidence type="ECO:0000256" key="8">
    <source>
        <dbReference type="ARBA" id="ARBA00022989"/>
    </source>
</evidence>
<keyword evidence="4" id="KW-0597">Phosphoprotein</keyword>
<proteinExistence type="predicted"/>
<gene>
    <name evidence="12" type="ORF">H4P12_15940</name>
</gene>
<dbReference type="SUPFAM" id="SSF47384">
    <property type="entry name" value="Homodimeric domain of signal transducing histidine kinase"/>
    <property type="match status" value="1"/>
</dbReference>
<dbReference type="Gene3D" id="1.10.287.130">
    <property type="match status" value="1"/>
</dbReference>
<feature type="domain" description="Histidine kinase" evidence="11">
    <location>
        <begin position="247"/>
        <end position="447"/>
    </location>
</feature>
<evidence type="ECO:0000313" key="12">
    <source>
        <dbReference type="EMBL" id="MBC9248167.1"/>
    </source>
</evidence>
<dbReference type="PANTHER" id="PTHR45436">
    <property type="entry name" value="SENSOR HISTIDINE KINASE YKOH"/>
    <property type="match status" value="1"/>
</dbReference>
<dbReference type="Pfam" id="PF02518">
    <property type="entry name" value="HATPase_c"/>
    <property type="match status" value="1"/>
</dbReference>
<dbReference type="AlphaFoldDB" id="A0A926J7B9"/>
<dbReference type="InterPro" id="IPR036890">
    <property type="entry name" value="HATPase_C_sf"/>
</dbReference>
<feature type="transmembrane region" description="Helical" evidence="10">
    <location>
        <begin position="12"/>
        <end position="33"/>
    </location>
</feature>
<dbReference type="InterPro" id="IPR004358">
    <property type="entry name" value="Sig_transdc_His_kin-like_C"/>
</dbReference>
<sequence length="447" mass="49200">MRRNSIRWRLMLAGAVAILITLTLSAVGLSFLFERHVERVAVNDLAARALTLAGMVENDADGVPHLTDPPPDRLYRQPYSGHYWQVSLGNEERRSRSLWDYRLTPPKDPIPPGQRRVLALPGPQDERLIVLEQGLLVNANGQPLPLRILVATDRTAMQEAKRDFVTELLPFLGVLCALLLTAFWAQIRVGLQPLSEVSDRVLALTAGDRKRIGTDLPDEVVPLSQQIDQLLDQRDAELTRARHRAADLAHGFKTPLQALLGDAEKLRVQAQTTVADSIETVVGSMRQLVDRELTRARIQSDRNSAEAKPDLVINRVIKVLKRTPTGADIQWDISGDPDLRARIDPDDLTEALGALLENAMRHARTRVTTTVARHGRHAVITIRDDGPGVPETALKHLTQRGVRLDESGEGQGIGLAIVTDVVDAADGQISFANADPGLSVEVKLHAK</sequence>
<dbReference type="Proteomes" id="UP000608594">
    <property type="component" value="Unassembled WGS sequence"/>
</dbReference>
<keyword evidence="13" id="KW-1185">Reference proteome</keyword>
<comment type="catalytic activity">
    <reaction evidence="1">
        <text>ATP + protein L-histidine = ADP + protein N-phospho-L-histidine.</text>
        <dbReference type="EC" id="2.7.13.3"/>
    </reaction>
</comment>
<evidence type="ECO:0000256" key="1">
    <source>
        <dbReference type="ARBA" id="ARBA00000085"/>
    </source>
</evidence>
<dbReference type="RefSeq" id="WP_187794673.1">
    <property type="nucleotide sequence ID" value="NZ_JACOQL010000005.1"/>
</dbReference>
<dbReference type="InterPro" id="IPR005467">
    <property type="entry name" value="His_kinase_dom"/>
</dbReference>
<organism evidence="12 13">
    <name type="scientific">Paracoccus amoyensis</name>
    <dbReference type="NCBI Taxonomy" id="2760093"/>
    <lineage>
        <taxon>Bacteria</taxon>
        <taxon>Pseudomonadati</taxon>
        <taxon>Pseudomonadota</taxon>
        <taxon>Alphaproteobacteria</taxon>
        <taxon>Rhodobacterales</taxon>
        <taxon>Paracoccaceae</taxon>
        <taxon>Paracoccus</taxon>
    </lineage>
</organism>
<evidence type="ECO:0000256" key="3">
    <source>
        <dbReference type="ARBA" id="ARBA00012438"/>
    </source>
</evidence>
<evidence type="ECO:0000256" key="10">
    <source>
        <dbReference type="SAM" id="Phobius"/>
    </source>
</evidence>
<comment type="caution">
    <text evidence="12">The sequence shown here is derived from an EMBL/GenBank/DDBJ whole genome shotgun (WGS) entry which is preliminary data.</text>
</comment>
<evidence type="ECO:0000256" key="2">
    <source>
        <dbReference type="ARBA" id="ARBA00004370"/>
    </source>
</evidence>
<dbReference type="SMART" id="SM00387">
    <property type="entry name" value="HATPase_c"/>
    <property type="match status" value="1"/>
</dbReference>
<keyword evidence="5" id="KW-0808">Transferase</keyword>
<evidence type="ECO:0000256" key="9">
    <source>
        <dbReference type="ARBA" id="ARBA00023136"/>
    </source>
</evidence>
<evidence type="ECO:0000256" key="7">
    <source>
        <dbReference type="ARBA" id="ARBA00022777"/>
    </source>
</evidence>
<dbReference type="InterPro" id="IPR036097">
    <property type="entry name" value="HisK_dim/P_sf"/>
</dbReference>
<reference evidence="12" key="1">
    <citation type="submission" date="2020-08" db="EMBL/GenBank/DDBJ databases">
        <title>Paracoccus amoyensis sp. nov., isolated from the surface seawater at coast of Xiamen, Fujian.</title>
        <authorList>
            <person name="Lyu L."/>
        </authorList>
    </citation>
    <scope>NUCLEOTIDE SEQUENCE</scope>
    <source>
        <strain evidence="12">11-3</strain>
    </source>
</reference>
<dbReference type="Gene3D" id="3.30.565.10">
    <property type="entry name" value="Histidine kinase-like ATPase, C-terminal domain"/>
    <property type="match status" value="1"/>
</dbReference>
<dbReference type="EC" id="2.7.13.3" evidence="3"/>
<protein>
    <recommendedName>
        <fullName evidence="3">histidine kinase</fullName>
        <ecNumber evidence="3">2.7.13.3</ecNumber>
    </recommendedName>
</protein>
<dbReference type="GO" id="GO:0005886">
    <property type="term" value="C:plasma membrane"/>
    <property type="evidence" value="ECO:0007669"/>
    <property type="project" value="TreeGrafter"/>
</dbReference>
<name>A0A926J7B9_9RHOB</name>
<evidence type="ECO:0000313" key="13">
    <source>
        <dbReference type="Proteomes" id="UP000608594"/>
    </source>
</evidence>
<keyword evidence="8 10" id="KW-1133">Transmembrane helix</keyword>
<keyword evidence="6 10" id="KW-0812">Transmembrane</keyword>
<dbReference type="GO" id="GO:0000155">
    <property type="term" value="F:phosphorelay sensor kinase activity"/>
    <property type="evidence" value="ECO:0007669"/>
    <property type="project" value="InterPro"/>
</dbReference>